<dbReference type="AlphaFoldDB" id="A0A6C0C0E6"/>
<reference evidence="2" key="1">
    <citation type="journal article" date="2020" name="Nature">
        <title>Giant virus diversity and host interactions through global metagenomics.</title>
        <authorList>
            <person name="Schulz F."/>
            <person name="Roux S."/>
            <person name="Paez-Espino D."/>
            <person name="Jungbluth S."/>
            <person name="Walsh D.A."/>
            <person name="Denef V.J."/>
            <person name="McMahon K.D."/>
            <person name="Konstantinidis K.T."/>
            <person name="Eloe-Fadrosh E.A."/>
            <person name="Kyrpides N.C."/>
            <person name="Woyke T."/>
        </authorList>
    </citation>
    <scope>NUCLEOTIDE SEQUENCE</scope>
    <source>
        <strain evidence="2">GVMAG-M-3300020182-33</strain>
    </source>
</reference>
<accession>A0A6C0C0E6</accession>
<organism evidence="2">
    <name type="scientific">viral metagenome</name>
    <dbReference type="NCBI Taxonomy" id="1070528"/>
    <lineage>
        <taxon>unclassified sequences</taxon>
        <taxon>metagenomes</taxon>
        <taxon>organismal metagenomes</taxon>
    </lineage>
</organism>
<protein>
    <submittedName>
        <fullName evidence="2">Uncharacterized protein</fullName>
    </submittedName>
</protein>
<name>A0A6C0C0E6_9ZZZZ</name>
<evidence type="ECO:0000313" key="2">
    <source>
        <dbReference type="EMBL" id="QHS97571.1"/>
    </source>
</evidence>
<evidence type="ECO:0000256" key="1">
    <source>
        <dbReference type="SAM" id="MobiDB-lite"/>
    </source>
</evidence>
<sequence length="248" mass="27527">MLGCLLCTASQLTETTRCYGSSRNPTAPQKVTSMAPKDTPNLPEDSGAESEQKKKRIRFGVDELSTEPPLPFSCPHEDKHDEFVQQVFARNVAEGAVFQQEDAQTVPRPPSSALQKAAQEIETAGVLAASPEAPRFKPLALDVLPQKYWQPVFAGCQSTFTDQRCDFSYPTPRLWVPTLDELLYARSLEQGRVNLIEPLEARQGLAQLLSVGVRTKRDVYTQAHPANDIASQSPCAQLRKQSPSFVWR</sequence>
<dbReference type="EMBL" id="MN739300">
    <property type="protein sequence ID" value="QHS97571.1"/>
    <property type="molecule type" value="Genomic_DNA"/>
</dbReference>
<feature type="compositionally biased region" description="Polar residues" evidence="1">
    <location>
        <begin position="17"/>
        <end position="32"/>
    </location>
</feature>
<proteinExistence type="predicted"/>
<feature type="region of interest" description="Disordered" evidence="1">
    <location>
        <begin position="17"/>
        <end position="54"/>
    </location>
</feature>